<protein>
    <recommendedName>
        <fullName evidence="1">DUF6879 domain-containing protein</fullName>
    </recommendedName>
</protein>
<evidence type="ECO:0000259" key="1">
    <source>
        <dbReference type="Pfam" id="PF21806"/>
    </source>
</evidence>
<dbReference type="InterPro" id="IPR049244">
    <property type="entry name" value="DUF6879"/>
</dbReference>
<evidence type="ECO:0000313" key="2">
    <source>
        <dbReference type="EMBL" id="TBO60925.1"/>
    </source>
</evidence>
<dbReference type="Pfam" id="PF21806">
    <property type="entry name" value="DUF6879"/>
    <property type="match status" value="1"/>
</dbReference>
<feature type="domain" description="DUF6879" evidence="1">
    <location>
        <begin position="80"/>
        <end position="241"/>
    </location>
</feature>
<dbReference type="RefSeq" id="WP_131122178.1">
    <property type="nucleotide sequence ID" value="NZ_SIXH01000021.1"/>
</dbReference>
<name>A0A4Q9I0M9_STRKA</name>
<reference evidence="2 3" key="1">
    <citation type="submission" date="2019-02" db="EMBL/GenBank/DDBJ databases">
        <title>Draft Genome Sequence of Streptomyces sp. AM-2504, identified by 16S rRNA comparative analysis as a Streptomyces Kasugaensis strain.</title>
        <authorList>
            <person name="Napolioni V."/>
            <person name="Giuliodori A.M."/>
            <person name="Spurio R."/>
            <person name="Fabbretti A."/>
        </authorList>
    </citation>
    <scope>NUCLEOTIDE SEQUENCE [LARGE SCALE GENOMIC DNA]</scope>
    <source>
        <strain evidence="2 3">AM-2504</strain>
    </source>
</reference>
<dbReference type="Proteomes" id="UP000292452">
    <property type="component" value="Unassembled WGS sequence"/>
</dbReference>
<dbReference type="EMBL" id="SIXH01000021">
    <property type="protein sequence ID" value="TBO60925.1"/>
    <property type="molecule type" value="Genomic_DNA"/>
</dbReference>
<organism evidence="2 3">
    <name type="scientific">Streptomyces kasugaensis</name>
    <dbReference type="NCBI Taxonomy" id="1946"/>
    <lineage>
        <taxon>Bacteria</taxon>
        <taxon>Bacillati</taxon>
        <taxon>Actinomycetota</taxon>
        <taxon>Actinomycetes</taxon>
        <taxon>Kitasatosporales</taxon>
        <taxon>Streptomycetaceae</taxon>
        <taxon>Streptomyces</taxon>
    </lineage>
</organism>
<keyword evidence="3" id="KW-1185">Reference proteome</keyword>
<gene>
    <name evidence="2" type="ORF">EYS09_03915</name>
</gene>
<comment type="caution">
    <text evidence="2">The sequence shown here is derived from an EMBL/GenBank/DDBJ whole genome shotgun (WGS) entry which is preliminary data.</text>
</comment>
<evidence type="ECO:0000313" key="3">
    <source>
        <dbReference type="Proteomes" id="UP000292452"/>
    </source>
</evidence>
<sequence length="244" mass="28165">MSRRLRKVGTNSGNNGCPTLYEIPGTDRYVVQGDRVTDPGELGQLDNLSPDEDAVTVPRELLANFGPKDPVHVPQPISFEEFDAMFVTMQHSAWRLETRRRYAWDETQETYAEFARGEEVRWDMEDAWCQERRVHTGLGKRYERVRILDEPSTMGQKYLLENAYRNEAVGENVRVLARSQAEQLDLPSEDFWIFDSRVVALLHFDDADEMTGVELITNPVEVVRYSQAREAAWHHAVPHEQASR</sequence>
<accession>A0A4Q9I0M9</accession>
<proteinExistence type="predicted"/>
<dbReference type="AlphaFoldDB" id="A0A4Q9I0M9"/>